<dbReference type="Proteomes" id="UP001066276">
    <property type="component" value="Chromosome 2_2"/>
</dbReference>
<evidence type="ECO:0000313" key="1">
    <source>
        <dbReference type="EMBL" id="KAJ1192836.1"/>
    </source>
</evidence>
<reference evidence="1" key="1">
    <citation type="journal article" date="2022" name="bioRxiv">
        <title>Sequencing and chromosome-scale assembly of the giantPleurodeles waltlgenome.</title>
        <authorList>
            <person name="Brown T."/>
            <person name="Elewa A."/>
            <person name="Iarovenko S."/>
            <person name="Subramanian E."/>
            <person name="Araus A.J."/>
            <person name="Petzold A."/>
            <person name="Susuki M."/>
            <person name="Suzuki K.-i.T."/>
            <person name="Hayashi T."/>
            <person name="Toyoda A."/>
            <person name="Oliveira C."/>
            <person name="Osipova E."/>
            <person name="Leigh N.D."/>
            <person name="Simon A."/>
            <person name="Yun M.H."/>
        </authorList>
    </citation>
    <scope>NUCLEOTIDE SEQUENCE</scope>
    <source>
        <strain evidence="1">20211129_DDA</strain>
        <tissue evidence="1">Liver</tissue>
    </source>
</reference>
<keyword evidence="2" id="KW-1185">Reference proteome</keyword>
<feature type="non-terminal residue" evidence="1">
    <location>
        <position position="1"/>
    </location>
</feature>
<name>A0AAV7UWQ7_PLEWA</name>
<accession>A0AAV7UWQ7</accession>
<protein>
    <submittedName>
        <fullName evidence="1">Uncharacterized protein</fullName>
    </submittedName>
</protein>
<dbReference type="AlphaFoldDB" id="A0AAV7UWQ7"/>
<comment type="caution">
    <text evidence="1">The sequence shown here is derived from an EMBL/GenBank/DDBJ whole genome shotgun (WGS) entry which is preliminary data.</text>
</comment>
<feature type="non-terminal residue" evidence="1">
    <location>
        <position position="141"/>
    </location>
</feature>
<sequence length="141" mass="15640">RLLSCRNPTLLGTGIEQSMISTEAIHESQSVNIVKTLENTINAINMSNKAWRQPAKKTIMFCDRCGSKNHKSNNPNCSAIGNRCMSYTKLGNFQAVCKDSNKFSKVNSIEIIDNTDNCAEKFSNVVLTIYCNTVEGVRSVK</sequence>
<gene>
    <name evidence="1" type="ORF">NDU88_002142</name>
</gene>
<dbReference type="EMBL" id="JANPWB010000004">
    <property type="protein sequence ID" value="KAJ1192836.1"/>
    <property type="molecule type" value="Genomic_DNA"/>
</dbReference>
<evidence type="ECO:0000313" key="2">
    <source>
        <dbReference type="Proteomes" id="UP001066276"/>
    </source>
</evidence>
<proteinExistence type="predicted"/>
<organism evidence="1 2">
    <name type="scientific">Pleurodeles waltl</name>
    <name type="common">Iberian ribbed newt</name>
    <dbReference type="NCBI Taxonomy" id="8319"/>
    <lineage>
        <taxon>Eukaryota</taxon>
        <taxon>Metazoa</taxon>
        <taxon>Chordata</taxon>
        <taxon>Craniata</taxon>
        <taxon>Vertebrata</taxon>
        <taxon>Euteleostomi</taxon>
        <taxon>Amphibia</taxon>
        <taxon>Batrachia</taxon>
        <taxon>Caudata</taxon>
        <taxon>Salamandroidea</taxon>
        <taxon>Salamandridae</taxon>
        <taxon>Pleurodelinae</taxon>
        <taxon>Pleurodeles</taxon>
    </lineage>
</organism>